<feature type="transmembrane region" description="Helical" evidence="1">
    <location>
        <begin position="69"/>
        <end position="92"/>
    </location>
</feature>
<evidence type="ECO:0000256" key="1">
    <source>
        <dbReference type="SAM" id="Phobius"/>
    </source>
</evidence>
<accession>A0A1G2PH98</accession>
<dbReference type="EMBL" id="MHSQ01000022">
    <property type="protein sequence ID" value="OHA46991.1"/>
    <property type="molecule type" value="Genomic_DNA"/>
</dbReference>
<reference evidence="3 4" key="1">
    <citation type="journal article" date="2016" name="Nat. Commun.">
        <title>Thousands of microbial genomes shed light on interconnected biogeochemical processes in an aquifer system.</title>
        <authorList>
            <person name="Anantharaman K."/>
            <person name="Brown C.T."/>
            <person name="Hug L.A."/>
            <person name="Sharon I."/>
            <person name="Castelle C.J."/>
            <person name="Probst A.J."/>
            <person name="Thomas B.C."/>
            <person name="Singh A."/>
            <person name="Wilkins M.J."/>
            <person name="Karaoz U."/>
            <person name="Brodie E.L."/>
            <person name="Williams K.H."/>
            <person name="Hubbard S.S."/>
            <person name="Banfield J.F."/>
        </authorList>
    </citation>
    <scope>NUCLEOTIDE SEQUENCE [LARGE SCALE GENOMIC DNA]</scope>
</reference>
<dbReference type="Proteomes" id="UP000176965">
    <property type="component" value="Unassembled WGS sequence"/>
</dbReference>
<feature type="chain" id="PRO_5009583891" description="TrbC/VIRB2 family protein" evidence="2">
    <location>
        <begin position="25"/>
        <end position="149"/>
    </location>
</feature>
<sequence length="149" mass="16449">MFLNKKLLAGIVSLLIFLPILSYAQDQGFGKVAGPYQTGKALTTGLVLCGNPDQPACDFSYAVLMINKIIDWIIGMAGVIFTVSFIYGGFLYMTSGTKLGDKEKAKKILWNTLYGFVIILVSWLIVYTLLNYLVPKDSSIFQFIGGTRK</sequence>
<proteinExistence type="predicted"/>
<evidence type="ECO:0000313" key="4">
    <source>
        <dbReference type="Proteomes" id="UP000176965"/>
    </source>
</evidence>
<evidence type="ECO:0000256" key="2">
    <source>
        <dbReference type="SAM" id="SignalP"/>
    </source>
</evidence>
<keyword evidence="1" id="KW-0812">Transmembrane</keyword>
<protein>
    <recommendedName>
        <fullName evidence="5">TrbC/VIRB2 family protein</fullName>
    </recommendedName>
</protein>
<name>A0A1G2PH98_9BACT</name>
<comment type="caution">
    <text evidence="3">The sequence shown here is derived from an EMBL/GenBank/DDBJ whole genome shotgun (WGS) entry which is preliminary data.</text>
</comment>
<keyword evidence="1" id="KW-1133">Transmembrane helix</keyword>
<feature type="transmembrane region" description="Helical" evidence="1">
    <location>
        <begin position="113"/>
        <end position="134"/>
    </location>
</feature>
<evidence type="ECO:0000313" key="3">
    <source>
        <dbReference type="EMBL" id="OHA46991.1"/>
    </source>
</evidence>
<keyword evidence="2" id="KW-0732">Signal</keyword>
<dbReference type="InterPro" id="IPR043993">
    <property type="entry name" value="T4SS_pilin"/>
</dbReference>
<gene>
    <name evidence="3" type="ORF">A2541_01055</name>
</gene>
<dbReference type="AlphaFoldDB" id="A0A1G2PH98"/>
<evidence type="ECO:0008006" key="5">
    <source>
        <dbReference type="Google" id="ProtNLM"/>
    </source>
</evidence>
<organism evidence="3 4">
    <name type="scientific">Candidatus Taylorbacteria bacterium RIFOXYD2_FULL_36_9</name>
    <dbReference type="NCBI Taxonomy" id="1802338"/>
    <lineage>
        <taxon>Bacteria</taxon>
        <taxon>Candidatus Tayloriibacteriota</taxon>
    </lineage>
</organism>
<dbReference type="Pfam" id="PF18895">
    <property type="entry name" value="T4SS_pilin"/>
    <property type="match status" value="1"/>
</dbReference>
<feature type="signal peptide" evidence="2">
    <location>
        <begin position="1"/>
        <end position="24"/>
    </location>
</feature>
<keyword evidence="1" id="KW-0472">Membrane</keyword>
<dbReference type="STRING" id="1802338.A2541_01055"/>